<dbReference type="AlphaFoldDB" id="A0A931GY84"/>
<feature type="chain" id="PRO_5036898562" description="Lipoprotein" evidence="1">
    <location>
        <begin position="21"/>
        <end position="179"/>
    </location>
</feature>
<accession>A0A931GY84</accession>
<feature type="signal peptide" evidence="1">
    <location>
        <begin position="1"/>
        <end position="20"/>
    </location>
</feature>
<protein>
    <recommendedName>
        <fullName evidence="4">Lipoprotein</fullName>
    </recommendedName>
</protein>
<organism evidence="2 3">
    <name type="scientific">Panacibacter microcysteis</name>
    <dbReference type="NCBI Taxonomy" id="2793269"/>
    <lineage>
        <taxon>Bacteria</taxon>
        <taxon>Pseudomonadati</taxon>
        <taxon>Bacteroidota</taxon>
        <taxon>Chitinophagia</taxon>
        <taxon>Chitinophagales</taxon>
        <taxon>Chitinophagaceae</taxon>
        <taxon>Panacibacter</taxon>
    </lineage>
</organism>
<keyword evidence="3" id="KW-1185">Reference proteome</keyword>
<evidence type="ECO:0000256" key="1">
    <source>
        <dbReference type="SAM" id="SignalP"/>
    </source>
</evidence>
<keyword evidence="1" id="KW-0732">Signal</keyword>
<evidence type="ECO:0000313" key="3">
    <source>
        <dbReference type="Proteomes" id="UP000628448"/>
    </source>
</evidence>
<evidence type="ECO:0008006" key="4">
    <source>
        <dbReference type="Google" id="ProtNLM"/>
    </source>
</evidence>
<gene>
    <name evidence="2" type="ORF">I5907_15450</name>
</gene>
<dbReference type="EMBL" id="JADWYR010000002">
    <property type="protein sequence ID" value="MBG9377639.1"/>
    <property type="molecule type" value="Genomic_DNA"/>
</dbReference>
<dbReference type="RefSeq" id="WP_196991712.1">
    <property type="nucleotide sequence ID" value="NZ_JADWYR010000002.1"/>
</dbReference>
<sequence length="179" mass="19763">MKTIAAVLFSATLLVACNTATPDKYFDIAVLNCNVLHGFANDILLQELQNPGVKLVEGSTEKTEPLTRKEVIESKISYIEESYSKVRDLKETAETKEMLSASKAVYAYVLPVYKNEYTQLAKKFDEGAPADELDAMAQHITTTYAAGFEKLMTALTDAGKPYAAKNNIPVKWDVQTSPE</sequence>
<evidence type="ECO:0000313" key="2">
    <source>
        <dbReference type="EMBL" id="MBG9377639.1"/>
    </source>
</evidence>
<reference evidence="2" key="1">
    <citation type="submission" date="2020-11" db="EMBL/GenBank/DDBJ databases">
        <title>Bacterial whole genome sequence for Panacibacter sp. DH6.</title>
        <authorList>
            <person name="Le V."/>
            <person name="Ko S."/>
            <person name="Ahn C.-Y."/>
            <person name="Oh H.-M."/>
        </authorList>
    </citation>
    <scope>NUCLEOTIDE SEQUENCE</scope>
    <source>
        <strain evidence="2">DH6</strain>
    </source>
</reference>
<comment type="caution">
    <text evidence="2">The sequence shown here is derived from an EMBL/GenBank/DDBJ whole genome shotgun (WGS) entry which is preliminary data.</text>
</comment>
<proteinExistence type="predicted"/>
<dbReference type="Proteomes" id="UP000628448">
    <property type="component" value="Unassembled WGS sequence"/>
</dbReference>
<name>A0A931GY84_9BACT</name>
<dbReference type="PROSITE" id="PS51257">
    <property type="entry name" value="PROKAR_LIPOPROTEIN"/>
    <property type="match status" value="1"/>
</dbReference>